<organism evidence="1 2">
    <name type="scientific">Methyloceanibacter caenitepidi</name>
    <dbReference type="NCBI Taxonomy" id="1384459"/>
    <lineage>
        <taxon>Bacteria</taxon>
        <taxon>Pseudomonadati</taxon>
        <taxon>Pseudomonadota</taxon>
        <taxon>Alphaproteobacteria</taxon>
        <taxon>Hyphomicrobiales</taxon>
        <taxon>Hyphomicrobiaceae</taxon>
        <taxon>Methyloceanibacter</taxon>
    </lineage>
</organism>
<dbReference type="KEGG" id="mcg:GL4_2476"/>
<dbReference type="EMBL" id="AP014648">
    <property type="protein sequence ID" value="BAQ17911.1"/>
    <property type="molecule type" value="Genomic_DNA"/>
</dbReference>
<name>A0A0A8K586_9HYPH</name>
<dbReference type="Proteomes" id="UP000031643">
    <property type="component" value="Chromosome"/>
</dbReference>
<gene>
    <name evidence="1" type="ORF">GL4_2476</name>
</gene>
<protein>
    <submittedName>
        <fullName evidence="1">Uncharacterized protein</fullName>
    </submittedName>
</protein>
<dbReference type="AlphaFoldDB" id="A0A0A8K586"/>
<dbReference type="OrthoDB" id="5123270at2"/>
<evidence type="ECO:0000313" key="2">
    <source>
        <dbReference type="Proteomes" id="UP000031643"/>
    </source>
</evidence>
<proteinExistence type="predicted"/>
<keyword evidence="2" id="KW-1185">Reference proteome</keyword>
<dbReference type="HOGENOM" id="CLU_130997_0_0_5"/>
<evidence type="ECO:0000313" key="1">
    <source>
        <dbReference type="EMBL" id="BAQ17911.1"/>
    </source>
</evidence>
<reference evidence="1 2" key="1">
    <citation type="submission" date="2014-09" db="EMBL/GenBank/DDBJ databases">
        <title>Genome sequencing of Methyloceanibacter caenitepidi Gela4.</title>
        <authorList>
            <person name="Takeuchi M."/>
            <person name="Susumu S."/>
            <person name="Kamagata Y."/>
            <person name="Oshima K."/>
            <person name="Hattori M."/>
            <person name="Iwasaki W."/>
        </authorList>
    </citation>
    <scope>NUCLEOTIDE SEQUENCE [LARGE SCALE GENOMIC DNA]</scope>
    <source>
        <strain evidence="1 2">Gela4</strain>
    </source>
</reference>
<accession>A0A0A8K586</accession>
<sequence>MDDLREAAAHHNDDWLAQRLIEEAVALDRKRQKRGDGVYWQYVNIAYAAQQTAENEFNKLYIRGVCRFAMESGIEQVEVYRAKTISAAPSDHNGLLGNAADPQALLSVLRGDTTVEAPPLKEAYFTDTGLSVRLPENHTSGESC</sequence>